<dbReference type="PANTHER" id="PTHR36063">
    <property type="entry name" value="ARABIDOPSIS THALIANA GENOMIC DNA, CHROMOSOME 5, P1 CLONE:MOK16"/>
    <property type="match status" value="1"/>
</dbReference>
<evidence type="ECO:0008006" key="4">
    <source>
        <dbReference type="Google" id="ProtNLM"/>
    </source>
</evidence>
<keyword evidence="3" id="KW-1185">Reference proteome</keyword>
<keyword evidence="1" id="KW-1133">Transmembrane helix</keyword>
<dbReference type="eggNOG" id="ENOG502SX6T">
    <property type="taxonomic scope" value="Eukaryota"/>
</dbReference>
<dbReference type="AlphaFoldDB" id="W9QTB4"/>
<dbReference type="PANTHER" id="PTHR36063:SF1">
    <property type="entry name" value="ARABIDOPSIS THALIANA GENOMIC DNA, CHROMOSOME 5, P1 CLONE:MOK16"/>
    <property type="match status" value="1"/>
</dbReference>
<protein>
    <recommendedName>
        <fullName evidence="4">Transmembrane protein</fullName>
    </recommendedName>
</protein>
<accession>W9QTB4</accession>
<reference evidence="3" key="1">
    <citation type="submission" date="2013-01" db="EMBL/GenBank/DDBJ databases">
        <title>Draft Genome Sequence of a Mulberry Tree, Morus notabilis C.K. Schneid.</title>
        <authorList>
            <person name="He N."/>
            <person name="Zhao S."/>
        </authorList>
    </citation>
    <scope>NUCLEOTIDE SEQUENCE</scope>
</reference>
<proteinExistence type="predicted"/>
<dbReference type="Proteomes" id="UP000030645">
    <property type="component" value="Unassembled WGS sequence"/>
</dbReference>
<evidence type="ECO:0000256" key="1">
    <source>
        <dbReference type="SAM" id="Phobius"/>
    </source>
</evidence>
<sequence length="75" mass="8842">MANEMKDYMRNWVEVAPDLLISRQKTSNNFTKLEPIVEEGSHEGFEVSQKRPMFLLPLLFVAVLHFFLFKDHIAF</sequence>
<dbReference type="EMBL" id="KE343725">
    <property type="protein sequence ID" value="EXB39525.1"/>
    <property type="molecule type" value="Genomic_DNA"/>
</dbReference>
<organism evidence="2 3">
    <name type="scientific">Morus notabilis</name>
    <dbReference type="NCBI Taxonomy" id="981085"/>
    <lineage>
        <taxon>Eukaryota</taxon>
        <taxon>Viridiplantae</taxon>
        <taxon>Streptophyta</taxon>
        <taxon>Embryophyta</taxon>
        <taxon>Tracheophyta</taxon>
        <taxon>Spermatophyta</taxon>
        <taxon>Magnoliopsida</taxon>
        <taxon>eudicotyledons</taxon>
        <taxon>Gunneridae</taxon>
        <taxon>Pentapetalae</taxon>
        <taxon>rosids</taxon>
        <taxon>fabids</taxon>
        <taxon>Rosales</taxon>
        <taxon>Moraceae</taxon>
        <taxon>Moreae</taxon>
        <taxon>Morus</taxon>
    </lineage>
</organism>
<keyword evidence="1" id="KW-0812">Transmembrane</keyword>
<evidence type="ECO:0000313" key="3">
    <source>
        <dbReference type="Proteomes" id="UP000030645"/>
    </source>
</evidence>
<evidence type="ECO:0000313" key="2">
    <source>
        <dbReference type="EMBL" id="EXB39525.1"/>
    </source>
</evidence>
<feature type="transmembrane region" description="Helical" evidence="1">
    <location>
        <begin position="53"/>
        <end position="69"/>
    </location>
</feature>
<keyword evidence="1" id="KW-0472">Membrane</keyword>
<name>W9QTB4_9ROSA</name>
<gene>
    <name evidence="2" type="ORF">L484_011445</name>
</gene>